<accession>A0ABW2K538</accession>
<feature type="transmembrane region" description="Helical" evidence="1">
    <location>
        <begin position="118"/>
        <end position="135"/>
    </location>
</feature>
<evidence type="ECO:0000256" key="1">
    <source>
        <dbReference type="SAM" id="Phobius"/>
    </source>
</evidence>
<reference evidence="3" key="1">
    <citation type="journal article" date="2019" name="Int. J. Syst. Evol. Microbiol.">
        <title>The Global Catalogue of Microorganisms (GCM) 10K type strain sequencing project: providing services to taxonomists for standard genome sequencing and annotation.</title>
        <authorList>
            <consortium name="The Broad Institute Genomics Platform"/>
            <consortium name="The Broad Institute Genome Sequencing Center for Infectious Disease"/>
            <person name="Wu L."/>
            <person name="Ma J."/>
        </authorList>
    </citation>
    <scope>NUCLEOTIDE SEQUENCE [LARGE SCALE GENOMIC DNA]</scope>
    <source>
        <strain evidence="3">CCUG 73951</strain>
    </source>
</reference>
<evidence type="ECO:0000313" key="3">
    <source>
        <dbReference type="Proteomes" id="UP001596494"/>
    </source>
</evidence>
<comment type="caution">
    <text evidence="2">The sequence shown here is derived from an EMBL/GenBank/DDBJ whole genome shotgun (WGS) entry which is preliminary data.</text>
</comment>
<sequence>MFGIADLLKLLLSAFIILPVVSVIREGGYLIASHFLGAKSSKVTVGCGPRIFNLGVFEIRKYYFMYSWCSYEELKVDKNWAHLLVYSAPILSNIIVALGVNGLLASESIGMETFWQQFIFYAFYFVLFDILPLYYPDGQPSNGRVIYDLIRHGRLTDYQKDDPQEELEHGTNY</sequence>
<name>A0ABW2K538_9BACI</name>
<keyword evidence="1" id="KW-0812">Transmembrane</keyword>
<gene>
    <name evidence="2" type="ORF">ACFQMN_10325</name>
</gene>
<proteinExistence type="predicted"/>
<dbReference type="RefSeq" id="WP_289216389.1">
    <property type="nucleotide sequence ID" value="NZ_JAPVRC010000006.1"/>
</dbReference>
<dbReference type="EMBL" id="JBHTBY010000008">
    <property type="protein sequence ID" value="MFC7321277.1"/>
    <property type="molecule type" value="Genomic_DNA"/>
</dbReference>
<keyword evidence="3" id="KW-1185">Reference proteome</keyword>
<feature type="transmembrane region" description="Helical" evidence="1">
    <location>
        <begin position="83"/>
        <end position="106"/>
    </location>
</feature>
<organism evidence="2 3">
    <name type="scientific">Halobacillus campisalis</name>
    <dbReference type="NCBI Taxonomy" id="435909"/>
    <lineage>
        <taxon>Bacteria</taxon>
        <taxon>Bacillati</taxon>
        <taxon>Bacillota</taxon>
        <taxon>Bacilli</taxon>
        <taxon>Bacillales</taxon>
        <taxon>Bacillaceae</taxon>
        <taxon>Halobacillus</taxon>
    </lineage>
</organism>
<keyword evidence="1" id="KW-1133">Transmembrane helix</keyword>
<protein>
    <submittedName>
        <fullName evidence="2">Uncharacterized protein</fullName>
    </submittedName>
</protein>
<dbReference type="Proteomes" id="UP001596494">
    <property type="component" value="Unassembled WGS sequence"/>
</dbReference>
<evidence type="ECO:0000313" key="2">
    <source>
        <dbReference type="EMBL" id="MFC7321277.1"/>
    </source>
</evidence>
<keyword evidence="1" id="KW-0472">Membrane</keyword>